<keyword evidence="4" id="KW-1185">Reference proteome</keyword>
<dbReference type="InterPro" id="IPR052594">
    <property type="entry name" value="J_domain-containing_protein"/>
</dbReference>
<dbReference type="Pfam" id="PF23302">
    <property type="entry name" value="HTH_DNAJC9"/>
    <property type="match status" value="1"/>
</dbReference>
<dbReference type="PRINTS" id="PR00625">
    <property type="entry name" value="JDOMAIN"/>
</dbReference>
<dbReference type="PANTHER" id="PTHR44144">
    <property type="entry name" value="DNAJ HOMOLOG SUBFAMILY C MEMBER 9"/>
    <property type="match status" value="1"/>
</dbReference>
<dbReference type="GO" id="GO:0031072">
    <property type="term" value="F:heat shock protein binding"/>
    <property type="evidence" value="ECO:0007669"/>
    <property type="project" value="TreeGrafter"/>
</dbReference>
<dbReference type="KEGG" id="vnx:VNE69_03284"/>
<dbReference type="Gene3D" id="1.10.287.110">
    <property type="entry name" value="DnaJ domain"/>
    <property type="match status" value="1"/>
</dbReference>
<dbReference type="GO" id="GO:0005737">
    <property type="term" value="C:cytoplasm"/>
    <property type="evidence" value="ECO:0007669"/>
    <property type="project" value="TreeGrafter"/>
</dbReference>
<organism evidence="3 4">
    <name type="scientific">Vairimorpha necatrix</name>
    <dbReference type="NCBI Taxonomy" id="6039"/>
    <lineage>
        <taxon>Eukaryota</taxon>
        <taxon>Fungi</taxon>
        <taxon>Fungi incertae sedis</taxon>
        <taxon>Microsporidia</taxon>
        <taxon>Nosematidae</taxon>
        <taxon>Vairimorpha</taxon>
    </lineage>
</organism>
<accession>A0AAX4JB34</accession>
<gene>
    <name evidence="3" type="ORF">VNE69_03284</name>
</gene>
<reference evidence="3" key="1">
    <citation type="journal article" date="2024" name="BMC Genomics">
        <title>Functional annotation of a divergent genome using sequence and structure-based similarity.</title>
        <authorList>
            <person name="Svedberg D."/>
            <person name="Winiger R.R."/>
            <person name="Berg A."/>
            <person name="Sharma H."/>
            <person name="Tellgren-Roth C."/>
            <person name="Debrunner-Vossbrinck B.A."/>
            <person name="Vossbrinck C.R."/>
            <person name="Barandun J."/>
        </authorList>
    </citation>
    <scope>NUCLEOTIDE SEQUENCE</scope>
    <source>
        <strain evidence="3">Illinois isolate</strain>
    </source>
</reference>
<dbReference type="InterPro" id="IPR001623">
    <property type="entry name" value="DnaJ_domain"/>
</dbReference>
<dbReference type="Pfam" id="PF00226">
    <property type="entry name" value="DnaJ"/>
    <property type="match status" value="1"/>
</dbReference>
<dbReference type="RefSeq" id="XP_065329218.1">
    <property type="nucleotide sequence ID" value="XM_065473146.1"/>
</dbReference>
<feature type="coiled-coil region" evidence="1">
    <location>
        <begin position="126"/>
        <end position="179"/>
    </location>
</feature>
<dbReference type="EMBL" id="CP142728">
    <property type="protein sequence ID" value="WUR03073.1"/>
    <property type="molecule type" value="Genomic_DNA"/>
</dbReference>
<dbReference type="Proteomes" id="UP001334084">
    <property type="component" value="Chromosome 3"/>
</dbReference>
<evidence type="ECO:0000313" key="3">
    <source>
        <dbReference type="EMBL" id="WUR03073.1"/>
    </source>
</evidence>
<protein>
    <submittedName>
        <fullName evidence="3">DnaJ subfamily C member 9 (DNJC9)</fullName>
    </submittedName>
</protein>
<dbReference type="PANTHER" id="PTHR44144:SF1">
    <property type="entry name" value="DNAJ HOMOLOG SUBFAMILY C MEMBER 9"/>
    <property type="match status" value="1"/>
</dbReference>
<dbReference type="CDD" id="cd06257">
    <property type="entry name" value="DnaJ"/>
    <property type="match status" value="1"/>
</dbReference>
<sequence>MPKNDPYKILNVTRKSTPQEIISSFKKLRYKYHPDRPKGNRLLYDQVIEAYASIQNNPQSYVNVNEFIKNYKGSEEELRDIIEAYNKYKGDMQKILDSLILVEDSEEEKIREILKNEIKKNNIKKYKKFEKKIKKRRNESKKAEEIAKKMGINLDLSLEELLNREDNRQEELIKRLEDKYTNIKSLKK</sequence>
<name>A0AAX4JB34_9MICR</name>
<dbReference type="SMART" id="SM00271">
    <property type="entry name" value="DnaJ"/>
    <property type="match status" value="1"/>
</dbReference>
<dbReference type="InterPro" id="IPR056453">
    <property type="entry name" value="HTH_DNAJC9"/>
</dbReference>
<dbReference type="InterPro" id="IPR036869">
    <property type="entry name" value="J_dom_sf"/>
</dbReference>
<dbReference type="SUPFAM" id="SSF46565">
    <property type="entry name" value="Chaperone J-domain"/>
    <property type="match status" value="1"/>
</dbReference>
<dbReference type="AlphaFoldDB" id="A0AAX4JB34"/>
<dbReference type="PROSITE" id="PS50076">
    <property type="entry name" value="DNAJ_2"/>
    <property type="match status" value="1"/>
</dbReference>
<proteinExistence type="predicted"/>
<dbReference type="GeneID" id="90540880"/>
<evidence type="ECO:0000259" key="2">
    <source>
        <dbReference type="PROSITE" id="PS50076"/>
    </source>
</evidence>
<evidence type="ECO:0000313" key="4">
    <source>
        <dbReference type="Proteomes" id="UP001334084"/>
    </source>
</evidence>
<keyword evidence="1" id="KW-0175">Coiled coil</keyword>
<dbReference type="GO" id="GO:0005634">
    <property type="term" value="C:nucleus"/>
    <property type="evidence" value="ECO:0007669"/>
    <property type="project" value="TreeGrafter"/>
</dbReference>
<feature type="domain" description="J" evidence="2">
    <location>
        <begin position="5"/>
        <end position="89"/>
    </location>
</feature>
<evidence type="ECO:0000256" key="1">
    <source>
        <dbReference type="SAM" id="Coils"/>
    </source>
</evidence>